<sequence>MSSSDDWKGLRVVVLGLARSGVAVAKLLHDLGAKVTVNDRKPRSECPEAEALEKLGVPVICGGHPVDLIHDRVNLLVKNPGIPYTAPPVQSAITKGIPVVTEVEIAYRITKAPVIGITGSNGKTTTTTLVGRMLAAGDVPSQVAGNIGRALAEVAPGMGAEEWLVAELSSFQLKGVNTFRPRIGALLNIVPAHLDYHGDLVDYTESKEKLFMNQRTEDIAVLNRDSSACRAAAEKISSNILWFSRRERVSQGVFIEGDRVIARLPGKPEWELMPVSEMRLPGVHQENGLAAAAIALAAGCPAEAVRRELSAFTGVEHRLEFVTEKRGVRWYNDSKATNAKAAVSAMDSFTEPVILIAGGLDRGVEFPELIPVFGRRLKGIVTYGQTADILIARAKEAGVPHRLRVNDVKEAVGAAASMAGKGDIVLLSPACASWDQYTSFEERGSIFKQAVHNL</sequence>
<evidence type="ECO:0000256" key="12">
    <source>
        <dbReference type="ARBA" id="ARBA00022984"/>
    </source>
</evidence>
<evidence type="ECO:0000256" key="13">
    <source>
        <dbReference type="ARBA" id="ARBA00023316"/>
    </source>
</evidence>
<dbReference type="PANTHER" id="PTHR43692">
    <property type="entry name" value="UDP-N-ACETYLMURAMOYLALANINE--D-GLUTAMATE LIGASE"/>
    <property type="match status" value="1"/>
</dbReference>
<keyword evidence="12 17" id="KW-0573">Peptidoglycan synthesis</keyword>
<dbReference type="Gene3D" id="3.40.1190.10">
    <property type="entry name" value="Mur-like, catalytic domain"/>
    <property type="match status" value="1"/>
</dbReference>
<feature type="domain" description="Mur ligase central" evidence="20">
    <location>
        <begin position="117"/>
        <end position="294"/>
    </location>
</feature>
<evidence type="ECO:0000313" key="22">
    <source>
        <dbReference type="Proteomes" id="UP001595843"/>
    </source>
</evidence>
<evidence type="ECO:0000256" key="9">
    <source>
        <dbReference type="ARBA" id="ARBA00022741"/>
    </source>
</evidence>
<dbReference type="RefSeq" id="WP_380703560.1">
    <property type="nucleotide sequence ID" value="NZ_JBHSAP010000009.1"/>
</dbReference>
<evidence type="ECO:0000259" key="19">
    <source>
        <dbReference type="Pfam" id="PF02875"/>
    </source>
</evidence>
<keyword evidence="22" id="KW-1185">Reference proteome</keyword>
<dbReference type="PANTHER" id="PTHR43692:SF1">
    <property type="entry name" value="UDP-N-ACETYLMURAMOYLALANINE--D-GLUTAMATE LIGASE"/>
    <property type="match status" value="1"/>
</dbReference>
<dbReference type="InterPro" id="IPR013221">
    <property type="entry name" value="Mur_ligase_cen"/>
</dbReference>
<dbReference type="InterPro" id="IPR004101">
    <property type="entry name" value="Mur_ligase_C"/>
</dbReference>
<feature type="binding site" evidence="17">
    <location>
        <begin position="119"/>
        <end position="125"/>
    </location>
    <ligand>
        <name>ATP</name>
        <dbReference type="ChEBI" id="CHEBI:30616"/>
    </ligand>
</feature>
<evidence type="ECO:0000256" key="18">
    <source>
        <dbReference type="RuleBase" id="RU003664"/>
    </source>
</evidence>
<dbReference type="SUPFAM" id="SSF51984">
    <property type="entry name" value="MurCD N-terminal domain"/>
    <property type="match status" value="1"/>
</dbReference>
<comment type="pathway">
    <text evidence="3 17 18">Cell wall biogenesis; peptidoglycan biosynthesis.</text>
</comment>
<proteinExistence type="inferred from homology"/>
<dbReference type="NCBIfam" id="TIGR01087">
    <property type="entry name" value="murD"/>
    <property type="match status" value="1"/>
</dbReference>
<dbReference type="InterPro" id="IPR036615">
    <property type="entry name" value="Mur_ligase_C_dom_sf"/>
</dbReference>
<keyword evidence="7 17" id="KW-0963">Cytoplasm</keyword>
<evidence type="ECO:0000256" key="1">
    <source>
        <dbReference type="ARBA" id="ARBA00002734"/>
    </source>
</evidence>
<keyword evidence="10 17" id="KW-0067">ATP-binding</keyword>
<keyword evidence="8 17" id="KW-0436">Ligase</keyword>
<evidence type="ECO:0000256" key="6">
    <source>
        <dbReference type="ARBA" id="ARBA00015655"/>
    </source>
</evidence>
<reference evidence="22" key="1">
    <citation type="journal article" date="2019" name="Int. J. Syst. Evol. Microbiol.">
        <title>The Global Catalogue of Microorganisms (GCM) 10K type strain sequencing project: providing services to taxonomists for standard genome sequencing and annotation.</title>
        <authorList>
            <consortium name="The Broad Institute Genomics Platform"/>
            <consortium name="The Broad Institute Genome Sequencing Center for Infectious Disease"/>
            <person name="Wu L."/>
            <person name="Ma J."/>
        </authorList>
    </citation>
    <scope>NUCLEOTIDE SEQUENCE [LARGE SCALE GENOMIC DNA]</scope>
    <source>
        <strain evidence="22">IBRC-M 10813</strain>
    </source>
</reference>
<dbReference type="EMBL" id="JBHSAP010000009">
    <property type="protein sequence ID" value="MFC4076532.1"/>
    <property type="molecule type" value="Genomic_DNA"/>
</dbReference>
<dbReference type="SUPFAM" id="SSF53244">
    <property type="entry name" value="MurD-like peptide ligases, peptide-binding domain"/>
    <property type="match status" value="1"/>
</dbReference>
<dbReference type="InterPro" id="IPR005762">
    <property type="entry name" value="MurD"/>
</dbReference>
<dbReference type="Gene3D" id="3.90.190.20">
    <property type="entry name" value="Mur ligase, C-terminal domain"/>
    <property type="match status" value="1"/>
</dbReference>
<evidence type="ECO:0000256" key="10">
    <source>
        <dbReference type="ARBA" id="ARBA00022840"/>
    </source>
</evidence>
<dbReference type="SUPFAM" id="SSF53623">
    <property type="entry name" value="MurD-like peptide ligases, catalytic domain"/>
    <property type="match status" value="1"/>
</dbReference>
<dbReference type="Proteomes" id="UP001595843">
    <property type="component" value="Unassembled WGS sequence"/>
</dbReference>
<evidence type="ECO:0000259" key="20">
    <source>
        <dbReference type="Pfam" id="PF08245"/>
    </source>
</evidence>
<comment type="subcellular location">
    <subcellularLocation>
        <location evidence="2 17 18">Cytoplasm</location>
    </subcellularLocation>
</comment>
<keyword evidence="13 17" id="KW-0961">Cell wall biogenesis/degradation</keyword>
<dbReference type="Pfam" id="PF08245">
    <property type="entry name" value="Mur_ligase_M"/>
    <property type="match status" value="1"/>
</dbReference>
<evidence type="ECO:0000256" key="14">
    <source>
        <dbReference type="ARBA" id="ARBA00030398"/>
    </source>
</evidence>
<dbReference type="Pfam" id="PF21799">
    <property type="entry name" value="MurD-like_N"/>
    <property type="match status" value="1"/>
</dbReference>
<accession>A0ABV8JC84</accession>
<dbReference type="Gene3D" id="3.40.50.720">
    <property type="entry name" value="NAD(P)-binding Rossmann-like Domain"/>
    <property type="match status" value="1"/>
</dbReference>
<feature type="domain" description="Mur ligase C-terminal" evidence="19">
    <location>
        <begin position="317"/>
        <end position="431"/>
    </location>
</feature>
<comment type="similarity">
    <text evidence="4 17">Belongs to the MurCDEF family.</text>
</comment>
<evidence type="ECO:0000256" key="4">
    <source>
        <dbReference type="ARBA" id="ARBA00010416"/>
    </source>
</evidence>
<comment type="caution">
    <text evidence="21">The sequence shown here is derived from an EMBL/GenBank/DDBJ whole genome shotgun (WGS) entry which is preliminary data.</text>
</comment>
<protein>
    <recommendedName>
        <fullName evidence="6 17">UDP-N-acetylmuramoylalanine--D-glutamate ligase</fullName>
        <ecNumber evidence="5 17">6.3.2.9</ecNumber>
    </recommendedName>
    <alternativeName>
        <fullName evidence="15 17">D-glutamic acid-adding enzyme</fullName>
    </alternativeName>
    <alternativeName>
        <fullName evidence="14 17">UDP-N-acetylmuramoyl-L-alanyl-D-glutamate synthetase</fullName>
    </alternativeName>
</protein>
<comment type="function">
    <text evidence="1 17 18">Cell wall formation. Catalyzes the addition of glutamate to the nucleotide precursor UDP-N-acetylmuramoyl-L-alanine (UMA).</text>
</comment>
<gene>
    <name evidence="17 21" type="primary">murD</name>
    <name evidence="21" type="ORF">ACFOUO_06870</name>
</gene>
<dbReference type="HAMAP" id="MF_00639">
    <property type="entry name" value="MurD"/>
    <property type="match status" value="1"/>
</dbReference>
<evidence type="ECO:0000256" key="16">
    <source>
        <dbReference type="ARBA" id="ARBA00047632"/>
    </source>
</evidence>
<keyword evidence="9 17" id="KW-0547">Nucleotide-binding</keyword>
<keyword evidence="17 18" id="KW-0131">Cell cycle</keyword>
<evidence type="ECO:0000256" key="3">
    <source>
        <dbReference type="ARBA" id="ARBA00004752"/>
    </source>
</evidence>
<evidence type="ECO:0000256" key="5">
    <source>
        <dbReference type="ARBA" id="ARBA00012212"/>
    </source>
</evidence>
<evidence type="ECO:0000313" key="21">
    <source>
        <dbReference type="EMBL" id="MFC4076532.1"/>
    </source>
</evidence>
<evidence type="ECO:0000256" key="17">
    <source>
        <dbReference type="HAMAP-Rule" id="MF_00639"/>
    </source>
</evidence>
<evidence type="ECO:0000256" key="11">
    <source>
        <dbReference type="ARBA" id="ARBA00022960"/>
    </source>
</evidence>
<evidence type="ECO:0000256" key="15">
    <source>
        <dbReference type="ARBA" id="ARBA00032324"/>
    </source>
</evidence>
<keyword evidence="17 18" id="KW-0132">Cell division</keyword>
<dbReference type="InterPro" id="IPR036565">
    <property type="entry name" value="Mur-like_cat_sf"/>
</dbReference>
<comment type="catalytic activity">
    <reaction evidence="16 17 18">
        <text>UDP-N-acetyl-alpha-D-muramoyl-L-alanine + D-glutamate + ATP = UDP-N-acetyl-alpha-D-muramoyl-L-alanyl-D-glutamate + ADP + phosphate + H(+)</text>
        <dbReference type="Rhea" id="RHEA:16429"/>
        <dbReference type="ChEBI" id="CHEBI:15378"/>
        <dbReference type="ChEBI" id="CHEBI:29986"/>
        <dbReference type="ChEBI" id="CHEBI:30616"/>
        <dbReference type="ChEBI" id="CHEBI:43474"/>
        <dbReference type="ChEBI" id="CHEBI:83898"/>
        <dbReference type="ChEBI" id="CHEBI:83900"/>
        <dbReference type="ChEBI" id="CHEBI:456216"/>
        <dbReference type="EC" id="6.3.2.9"/>
    </reaction>
</comment>
<evidence type="ECO:0000256" key="8">
    <source>
        <dbReference type="ARBA" id="ARBA00022598"/>
    </source>
</evidence>
<dbReference type="Pfam" id="PF02875">
    <property type="entry name" value="Mur_ligase_C"/>
    <property type="match status" value="1"/>
</dbReference>
<dbReference type="EC" id="6.3.2.9" evidence="5 17"/>
<evidence type="ECO:0000256" key="7">
    <source>
        <dbReference type="ARBA" id="ARBA00022490"/>
    </source>
</evidence>
<keyword evidence="11 17" id="KW-0133">Cell shape</keyword>
<organism evidence="21 22">
    <name type="scientific">Salinithrix halophila</name>
    <dbReference type="NCBI Taxonomy" id="1485204"/>
    <lineage>
        <taxon>Bacteria</taxon>
        <taxon>Bacillati</taxon>
        <taxon>Bacillota</taxon>
        <taxon>Bacilli</taxon>
        <taxon>Bacillales</taxon>
        <taxon>Thermoactinomycetaceae</taxon>
        <taxon>Salinithrix</taxon>
    </lineage>
</organism>
<evidence type="ECO:0000256" key="2">
    <source>
        <dbReference type="ARBA" id="ARBA00004496"/>
    </source>
</evidence>
<name>A0ABV8JC84_9BACL</name>
<dbReference type="GO" id="GO:0008764">
    <property type="term" value="F:UDP-N-acetylmuramoylalanine-D-glutamate ligase activity"/>
    <property type="evidence" value="ECO:0007669"/>
    <property type="project" value="UniProtKB-EC"/>
</dbReference>